<dbReference type="Proteomes" id="UP000694910">
    <property type="component" value="Unplaced"/>
</dbReference>
<sequence>MLGDQGIRSSQPSLAPAKVQAELDAVVGRMRAPCLEDRGRLPYTNTVLHEIQHFITVLPLGMPRAVTCDTHLHGHFLPKGTSVIPLLASAHRDPTQFTDPDCFNPANFLNDKGEFQSNDAFMPFASGPSQAGRGPAWTGPGAHGVLIPHPCVPRKANVPGCRPGQIRDVPLPHYHPAAVPPAPCGEPHWPHPTAH</sequence>
<keyword evidence="3" id="KW-0349">Heme</keyword>
<dbReference type="PANTHER" id="PTHR24300:SF84">
    <property type="entry name" value="CYTOCHROME P450, FAMILY 2, SUBFAMILY T, POLYPEPTIDE 4"/>
    <property type="match status" value="1"/>
</dbReference>
<reference evidence="7" key="1">
    <citation type="submission" date="2025-08" db="UniProtKB">
        <authorList>
            <consortium name="RefSeq"/>
        </authorList>
    </citation>
    <scope>IDENTIFICATION</scope>
</reference>
<comment type="cofactor">
    <cofactor evidence="1">
        <name>heme</name>
        <dbReference type="ChEBI" id="CHEBI:30413"/>
    </cofactor>
</comment>
<dbReference type="InterPro" id="IPR036396">
    <property type="entry name" value="Cyt_P450_sf"/>
</dbReference>
<dbReference type="Pfam" id="PF00067">
    <property type="entry name" value="p450"/>
    <property type="match status" value="1"/>
</dbReference>
<evidence type="ECO:0000256" key="2">
    <source>
        <dbReference type="ARBA" id="ARBA00010617"/>
    </source>
</evidence>
<keyword evidence="6" id="KW-1185">Reference proteome</keyword>
<evidence type="ECO:0000313" key="6">
    <source>
        <dbReference type="Proteomes" id="UP000694910"/>
    </source>
</evidence>
<organism evidence="6 7">
    <name type="scientific">Ceratotherium simum simum</name>
    <name type="common">Southern white rhinoceros</name>
    <dbReference type="NCBI Taxonomy" id="73337"/>
    <lineage>
        <taxon>Eukaryota</taxon>
        <taxon>Metazoa</taxon>
        <taxon>Chordata</taxon>
        <taxon>Craniata</taxon>
        <taxon>Vertebrata</taxon>
        <taxon>Euteleostomi</taxon>
        <taxon>Mammalia</taxon>
        <taxon>Eutheria</taxon>
        <taxon>Laurasiatheria</taxon>
        <taxon>Perissodactyla</taxon>
        <taxon>Rhinocerotidae</taxon>
        <taxon>Ceratotherium</taxon>
    </lineage>
</organism>
<dbReference type="RefSeq" id="XP_014651616.1">
    <property type="nucleotide sequence ID" value="XM_014796130.1"/>
</dbReference>
<accession>A0ABM1DII5</accession>
<dbReference type="InterPro" id="IPR001128">
    <property type="entry name" value="Cyt_P450"/>
</dbReference>
<name>A0ABM1DII5_CERSS</name>
<keyword evidence="5" id="KW-0408">Iron</keyword>
<evidence type="ECO:0000256" key="5">
    <source>
        <dbReference type="ARBA" id="ARBA00023004"/>
    </source>
</evidence>
<dbReference type="InterPro" id="IPR050182">
    <property type="entry name" value="Cytochrome_P450_fam2"/>
</dbReference>
<evidence type="ECO:0000256" key="1">
    <source>
        <dbReference type="ARBA" id="ARBA00001971"/>
    </source>
</evidence>
<dbReference type="GeneID" id="101389570"/>
<protein>
    <submittedName>
        <fullName evidence="7">Cytochrome P450 2C29-like</fullName>
    </submittedName>
</protein>
<dbReference type="PRINTS" id="PR00463">
    <property type="entry name" value="EP450I"/>
</dbReference>
<dbReference type="PANTHER" id="PTHR24300">
    <property type="entry name" value="CYTOCHROME P450 508A4-RELATED"/>
    <property type="match status" value="1"/>
</dbReference>
<evidence type="ECO:0000313" key="7">
    <source>
        <dbReference type="RefSeq" id="XP_014651616.1"/>
    </source>
</evidence>
<proteinExistence type="inferred from homology"/>
<evidence type="ECO:0000256" key="3">
    <source>
        <dbReference type="ARBA" id="ARBA00022617"/>
    </source>
</evidence>
<dbReference type="SUPFAM" id="SSF48264">
    <property type="entry name" value="Cytochrome P450"/>
    <property type="match status" value="1"/>
</dbReference>
<dbReference type="Gene3D" id="1.10.630.10">
    <property type="entry name" value="Cytochrome P450"/>
    <property type="match status" value="1"/>
</dbReference>
<keyword evidence="4" id="KW-0479">Metal-binding</keyword>
<dbReference type="InterPro" id="IPR002401">
    <property type="entry name" value="Cyt_P450_E_grp-I"/>
</dbReference>
<evidence type="ECO:0000256" key="4">
    <source>
        <dbReference type="ARBA" id="ARBA00022723"/>
    </source>
</evidence>
<gene>
    <name evidence="7" type="primary">LOC101389570</name>
</gene>
<comment type="similarity">
    <text evidence="2">Belongs to the cytochrome P450 family.</text>
</comment>